<dbReference type="GO" id="GO:0004252">
    <property type="term" value="F:serine-type endopeptidase activity"/>
    <property type="evidence" value="ECO:0007669"/>
    <property type="project" value="InterPro"/>
</dbReference>
<feature type="transmembrane region" description="Helical" evidence="8">
    <location>
        <begin position="12"/>
        <end position="45"/>
    </location>
</feature>
<dbReference type="PROSITE" id="PS00761">
    <property type="entry name" value="SPASE_I_3"/>
    <property type="match status" value="1"/>
</dbReference>
<comment type="caution">
    <text evidence="11">The sequence shown here is derived from an EMBL/GenBank/DDBJ whole genome shotgun (WGS) entry which is preliminary data.</text>
</comment>
<dbReference type="GO" id="GO:0016020">
    <property type="term" value="C:membrane"/>
    <property type="evidence" value="ECO:0007669"/>
    <property type="project" value="UniProtKB-SubCell"/>
</dbReference>
<dbReference type="OrthoDB" id="9815782at2"/>
<keyword evidence="12" id="KW-1185">Reference proteome</keyword>
<feature type="active site" evidence="7">
    <location>
        <position position="144"/>
    </location>
</feature>
<dbReference type="Proteomes" id="UP000295375">
    <property type="component" value="Unassembled WGS sequence"/>
</dbReference>
<organism evidence="11 12">
    <name type="scientific">Permianibacter aggregans</name>
    <dbReference type="NCBI Taxonomy" id="1510150"/>
    <lineage>
        <taxon>Bacteria</taxon>
        <taxon>Pseudomonadati</taxon>
        <taxon>Pseudomonadota</taxon>
        <taxon>Gammaproteobacteria</taxon>
        <taxon>Pseudomonadales</taxon>
        <taxon>Pseudomonadaceae</taxon>
        <taxon>Permianibacter</taxon>
    </lineage>
</organism>
<dbReference type="Gene3D" id="2.10.109.10">
    <property type="entry name" value="Umud Fragment, subunit A"/>
    <property type="match status" value="1"/>
</dbReference>
<evidence type="ECO:0000256" key="7">
    <source>
        <dbReference type="PIRSR" id="PIRSR600223-1"/>
    </source>
</evidence>
<feature type="domain" description="Peptidase S26" evidence="10">
    <location>
        <begin position="115"/>
        <end position="326"/>
    </location>
</feature>
<dbReference type="GO" id="GO:0009003">
    <property type="term" value="F:signal peptidase activity"/>
    <property type="evidence" value="ECO:0007669"/>
    <property type="project" value="UniProtKB-EC"/>
</dbReference>
<sequence>MTKKLPEWSCYAMAGLLVVLAFLLLADKSLLIFLGAVAAMFFVAGEMRQAMLLLFGLPFLLLLAGQDFSAVLFAATGLCGLAWWAGALQKVRLPVEMSEEEKAAEPPSEWAVTVEQAKSFFPILLFIFLFRSFLIEPFRIPSGSMKPTLIEGDFIAVNKFAYGIRLPVVNKKILDLGGPERGDVAVFRYPHNPSIDYIKRVIGLPGDRIVYSDKEIRIQPSCKGLAPDNCPKMFTVERQLLQAQGFDDNGVVADIYQETLGEQQHQLLIRPNQPDMTRQLPGNRLDFIVPEGHYFMMGDNRDGSNDSRFWGFVPDENLKGEAVAVWMHLDFGFDHPLIGWVPTGVSFSRIGGID</sequence>
<dbReference type="AlphaFoldDB" id="A0A4R6UV28"/>
<comment type="similarity">
    <text evidence="2 9">Belongs to the peptidase S26 family.</text>
</comment>
<dbReference type="InterPro" id="IPR036286">
    <property type="entry name" value="LexA/Signal_pep-like_sf"/>
</dbReference>
<accession>A0A4R6UV28</accession>
<gene>
    <name evidence="11" type="ORF">EV696_10131</name>
</gene>
<dbReference type="EMBL" id="SNYM01000001">
    <property type="protein sequence ID" value="TDQ51062.1"/>
    <property type="molecule type" value="Genomic_DNA"/>
</dbReference>
<reference evidence="11 12" key="1">
    <citation type="submission" date="2019-03" db="EMBL/GenBank/DDBJ databases">
        <title>Genomic Encyclopedia of Type Strains, Phase IV (KMG-IV): sequencing the most valuable type-strain genomes for metagenomic binning, comparative biology and taxonomic classification.</title>
        <authorList>
            <person name="Goeker M."/>
        </authorList>
    </citation>
    <scope>NUCLEOTIDE SEQUENCE [LARGE SCALE GENOMIC DNA]</scope>
    <source>
        <strain evidence="11 12">DSM 103792</strain>
    </source>
</reference>
<proteinExistence type="inferred from homology"/>
<evidence type="ECO:0000256" key="4">
    <source>
        <dbReference type="ARBA" id="ARBA00019232"/>
    </source>
</evidence>
<keyword evidence="8" id="KW-0812">Transmembrane</keyword>
<comment type="catalytic activity">
    <reaction evidence="1 8">
        <text>Cleavage of hydrophobic, N-terminal signal or leader sequences from secreted and periplasmic proteins.</text>
        <dbReference type="EC" id="3.4.21.89"/>
    </reaction>
</comment>
<evidence type="ECO:0000256" key="5">
    <source>
        <dbReference type="ARBA" id="ARBA00022670"/>
    </source>
</evidence>
<keyword evidence="6 8" id="KW-0378">Hydrolase</keyword>
<dbReference type="EC" id="3.4.21.89" evidence="3 8"/>
<dbReference type="NCBIfam" id="TIGR02227">
    <property type="entry name" value="sigpep_I_bact"/>
    <property type="match status" value="1"/>
</dbReference>
<evidence type="ECO:0000256" key="8">
    <source>
        <dbReference type="RuleBase" id="RU003993"/>
    </source>
</evidence>
<keyword evidence="5 8" id="KW-0645">Protease</keyword>
<evidence type="ECO:0000256" key="1">
    <source>
        <dbReference type="ARBA" id="ARBA00000677"/>
    </source>
</evidence>
<dbReference type="GO" id="GO:0006465">
    <property type="term" value="P:signal peptide processing"/>
    <property type="evidence" value="ECO:0007669"/>
    <property type="project" value="InterPro"/>
</dbReference>
<dbReference type="RefSeq" id="WP_133586920.1">
    <property type="nucleotide sequence ID" value="NZ_CP037953.1"/>
</dbReference>
<dbReference type="InterPro" id="IPR019756">
    <property type="entry name" value="Pept_S26A_signal_pept_1_Ser-AS"/>
</dbReference>
<feature type="transmembrane region" description="Helical" evidence="8">
    <location>
        <begin position="52"/>
        <end position="85"/>
    </location>
</feature>
<evidence type="ECO:0000256" key="6">
    <source>
        <dbReference type="ARBA" id="ARBA00022801"/>
    </source>
</evidence>
<keyword evidence="8" id="KW-1133">Transmembrane helix</keyword>
<dbReference type="PRINTS" id="PR00727">
    <property type="entry name" value="LEADERPTASE"/>
</dbReference>
<feature type="active site" evidence="7">
    <location>
        <position position="199"/>
    </location>
</feature>
<evidence type="ECO:0000256" key="2">
    <source>
        <dbReference type="ARBA" id="ARBA00009370"/>
    </source>
</evidence>
<evidence type="ECO:0000313" key="12">
    <source>
        <dbReference type="Proteomes" id="UP000295375"/>
    </source>
</evidence>
<dbReference type="InterPro" id="IPR019757">
    <property type="entry name" value="Pept_S26A_signal_pept_1_Lys-AS"/>
</dbReference>
<dbReference type="SUPFAM" id="SSF51306">
    <property type="entry name" value="LexA/Signal peptidase"/>
    <property type="match status" value="1"/>
</dbReference>
<dbReference type="PROSITE" id="PS00501">
    <property type="entry name" value="SPASE_I_1"/>
    <property type="match status" value="1"/>
</dbReference>
<dbReference type="PANTHER" id="PTHR43390:SF1">
    <property type="entry name" value="CHLOROPLAST PROCESSING PEPTIDASE"/>
    <property type="match status" value="1"/>
</dbReference>
<evidence type="ECO:0000256" key="9">
    <source>
        <dbReference type="RuleBase" id="RU362042"/>
    </source>
</evidence>
<evidence type="ECO:0000313" key="11">
    <source>
        <dbReference type="EMBL" id="TDQ51062.1"/>
    </source>
</evidence>
<name>A0A4R6UV28_9GAMM</name>
<dbReference type="CDD" id="cd06530">
    <property type="entry name" value="S26_SPase_I"/>
    <property type="match status" value="1"/>
</dbReference>
<protein>
    <recommendedName>
        <fullName evidence="4 8">Signal peptidase I</fullName>
        <ecNumber evidence="3 8">3.4.21.89</ecNumber>
    </recommendedName>
</protein>
<keyword evidence="8" id="KW-0472">Membrane</keyword>
<dbReference type="PANTHER" id="PTHR43390">
    <property type="entry name" value="SIGNAL PEPTIDASE I"/>
    <property type="match status" value="1"/>
</dbReference>
<evidence type="ECO:0000256" key="3">
    <source>
        <dbReference type="ARBA" id="ARBA00013208"/>
    </source>
</evidence>
<comment type="subcellular location">
    <subcellularLocation>
        <location evidence="9">Membrane</location>
        <topology evidence="9">Multi-pass membrane protein</topology>
    </subcellularLocation>
</comment>
<dbReference type="InterPro" id="IPR019758">
    <property type="entry name" value="Pept_S26A_signal_pept_1_CS"/>
</dbReference>
<dbReference type="InterPro" id="IPR019533">
    <property type="entry name" value="Peptidase_S26"/>
</dbReference>
<dbReference type="Pfam" id="PF10502">
    <property type="entry name" value="Peptidase_S26"/>
    <property type="match status" value="1"/>
</dbReference>
<dbReference type="InterPro" id="IPR000223">
    <property type="entry name" value="Pept_S26A_signal_pept_1"/>
</dbReference>
<dbReference type="PROSITE" id="PS00760">
    <property type="entry name" value="SPASE_I_2"/>
    <property type="match status" value="1"/>
</dbReference>
<evidence type="ECO:0000259" key="10">
    <source>
        <dbReference type="Pfam" id="PF10502"/>
    </source>
</evidence>